<dbReference type="AlphaFoldDB" id="F6CSW4"/>
<dbReference type="STRING" id="491952.Mar181_0904"/>
<reference evidence="2 3" key="1">
    <citation type="journal article" date="2012" name="Stand. Genomic Sci.">
        <title>Complete genome sequence of Marinomonas posidonica type strain (IVIA-Po-181(T)).</title>
        <authorList>
            <person name="Lucas-Elio P."/>
            <person name="Goodwin L."/>
            <person name="Woyke T."/>
            <person name="Pitluck S."/>
            <person name="Nolan M."/>
            <person name="Kyrpides N.C."/>
            <person name="Detter J.C."/>
            <person name="Copeland A."/>
            <person name="Lu M."/>
            <person name="Bruce D."/>
            <person name="Detter C."/>
            <person name="Tapia R."/>
            <person name="Han S."/>
            <person name="Land M.L."/>
            <person name="Ivanova N."/>
            <person name="Mikhailova N."/>
            <person name="Johnston A.W."/>
            <person name="Sanchez-Amat A."/>
        </authorList>
    </citation>
    <scope>NUCLEOTIDE SEQUENCE [LARGE SCALE GENOMIC DNA]</scope>
    <source>
        <strain evidence="3">CECT 7376 / NCIMB 14433 / IVIA-Po-181</strain>
    </source>
</reference>
<proteinExistence type="predicted"/>
<evidence type="ECO:0000256" key="1">
    <source>
        <dbReference type="SAM" id="Phobius"/>
    </source>
</evidence>
<evidence type="ECO:0000313" key="3">
    <source>
        <dbReference type="Proteomes" id="UP000009230"/>
    </source>
</evidence>
<keyword evidence="1" id="KW-0812">Transmembrane</keyword>
<dbReference type="KEGG" id="mpc:Mar181_0904"/>
<dbReference type="OrthoDB" id="9805703at2"/>
<dbReference type="HOGENOM" id="CLU_2862566_0_0_6"/>
<protein>
    <submittedName>
        <fullName evidence="2">Uncharacterized protein</fullName>
    </submittedName>
</protein>
<name>F6CSW4_MARPP</name>
<dbReference type="Proteomes" id="UP000009230">
    <property type="component" value="Chromosome"/>
</dbReference>
<keyword evidence="1" id="KW-0472">Membrane</keyword>
<dbReference type="RefSeq" id="WP_013795430.1">
    <property type="nucleotide sequence ID" value="NC_015559.1"/>
</dbReference>
<evidence type="ECO:0000313" key="2">
    <source>
        <dbReference type="EMBL" id="AEF53954.1"/>
    </source>
</evidence>
<sequence>MFNPMKTFAPNVSGIMLAMGLSAVLILSVIMIGVLTGRLLNLPANMGLLAGCSVTICGACFASS</sequence>
<organism evidence="2 3">
    <name type="scientific">Marinomonas posidonica (strain CECT 7376 / NCIMB 14433 / IVIA-Po-181)</name>
    <dbReference type="NCBI Taxonomy" id="491952"/>
    <lineage>
        <taxon>Bacteria</taxon>
        <taxon>Pseudomonadati</taxon>
        <taxon>Pseudomonadota</taxon>
        <taxon>Gammaproteobacteria</taxon>
        <taxon>Oceanospirillales</taxon>
        <taxon>Oceanospirillaceae</taxon>
        <taxon>Marinomonas</taxon>
    </lineage>
</organism>
<dbReference type="EMBL" id="CP002771">
    <property type="protein sequence ID" value="AEF53954.1"/>
    <property type="molecule type" value="Genomic_DNA"/>
</dbReference>
<gene>
    <name evidence="2" type="ordered locus">Mar181_0904</name>
</gene>
<keyword evidence="3" id="KW-1185">Reference proteome</keyword>
<keyword evidence="1" id="KW-1133">Transmembrane helix</keyword>
<feature type="transmembrane region" description="Helical" evidence="1">
    <location>
        <begin position="12"/>
        <end position="36"/>
    </location>
</feature>
<accession>F6CSW4</accession>